<organism evidence="1 2">
    <name type="scientific">Clostridium beijerinckii</name>
    <name type="common">Clostridium MP</name>
    <dbReference type="NCBI Taxonomy" id="1520"/>
    <lineage>
        <taxon>Bacteria</taxon>
        <taxon>Bacillati</taxon>
        <taxon>Bacillota</taxon>
        <taxon>Clostridia</taxon>
        <taxon>Eubacteriales</taxon>
        <taxon>Clostridiaceae</taxon>
        <taxon>Clostridium</taxon>
    </lineage>
</organism>
<dbReference type="RefSeq" id="WP_173695989.1">
    <property type="nucleotide sequence ID" value="NZ_CP016090.1"/>
</dbReference>
<name>A0A9Q5CKV1_CLOBE</name>
<dbReference type="EMBL" id="JABSXK010000001">
    <property type="protein sequence ID" value="NRV11251.1"/>
    <property type="molecule type" value="Genomic_DNA"/>
</dbReference>
<accession>A0A9Q5CKV1</accession>
<comment type="caution">
    <text evidence="1">The sequence shown here is derived from an EMBL/GenBank/DDBJ whole genome shotgun (WGS) entry which is preliminary data.</text>
</comment>
<proteinExistence type="predicted"/>
<dbReference type="AlphaFoldDB" id="A0A9Q5CKV1"/>
<evidence type="ECO:0000313" key="1">
    <source>
        <dbReference type="EMBL" id="NRV11251.1"/>
    </source>
</evidence>
<dbReference type="Proteomes" id="UP000821656">
    <property type="component" value="Unassembled WGS sequence"/>
</dbReference>
<sequence length="45" mass="5280">MKKVPNDKPKIGILKVSKDKNTTSRVTLEDIYDFSPDDWIEYITH</sequence>
<evidence type="ECO:0000313" key="2">
    <source>
        <dbReference type="Proteomes" id="UP000821656"/>
    </source>
</evidence>
<gene>
    <name evidence="1" type="ORF">DFH45_004214</name>
</gene>
<reference evidence="1" key="1">
    <citation type="submission" date="2020-05" db="EMBL/GenBank/DDBJ databases">
        <title>Genomic insights into acetone-butanol-ethanol (ABE) fermentation by sequencing solventogenic clostridia strains.</title>
        <authorList>
            <person name="Brown S."/>
        </authorList>
    </citation>
    <scope>NUCLEOTIDE SEQUENCE</scope>
    <source>
        <strain evidence="1">DJ126</strain>
    </source>
</reference>
<protein>
    <submittedName>
        <fullName evidence="1">Uncharacterized protein</fullName>
    </submittedName>
</protein>